<dbReference type="PANTHER" id="PTHR16079">
    <property type="entry name" value="UBIQUITIN LIGASE PROTEIN CHFR"/>
    <property type="match status" value="1"/>
</dbReference>
<dbReference type="GO" id="GO:0008270">
    <property type="term" value="F:zinc ion binding"/>
    <property type="evidence" value="ECO:0007669"/>
    <property type="project" value="UniProtKB-KW"/>
</dbReference>
<evidence type="ECO:0000256" key="5">
    <source>
        <dbReference type="ARBA" id="ARBA00022833"/>
    </source>
</evidence>
<evidence type="ECO:0000256" key="9">
    <source>
        <dbReference type="SAM" id="MobiDB-lite"/>
    </source>
</evidence>
<evidence type="ECO:0000256" key="3">
    <source>
        <dbReference type="ARBA" id="ARBA00022723"/>
    </source>
</evidence>
<dbReference type="InterPro" id="IPR017907">
    <property type="entry name" value="Znf_RING_CS"/>
</dbReference>
<dbReference type="GO" id="GO:0004842">
    <property type="term" value="F:ubiquitin-protein transferase activity"/>
    <property type="evidence" value="ECO:0007669"/>
    <property type="project" value="TreeGrafter"/>
</dbReference>
<dbReference type="InterPro" id="IPR001452">
    <property type="entry name" value="SH3_domain"/>
</dbReference>
<reference evidence="12" key="1">
    <citation type="submission" date="2016-03" db="EMBL/GenBank/DDBJ databases">
        <title>Draft genome sequence of Rosellinia necatrix.</title>
        <authorList>
            <person name="Kanematsu S."/>
        </authorList>
    </citation>
    <scope>NUCLEOTIDE SEQUENCE [LARGE SCALE GENOMIC DNA]</scope>
    <source>
        <strain evidence="12">W97</strain>
    </source>
</reference>
<keyword evidence="2 8" id="KW-0728">SH3 domain</keyword>
<dbReference type="InterPro" id="IPR018957">
    <property type="entry name" value="Znf_C3HC4_RING-type"/>
</dbReference>
<feature type="compositionally biased region" description="Polar residues" evidence="9">
    <location>
        <begin position="319"/>
        <end position="331"/>
    </location>
</feature>
<dbReference type="Proteomes" id="UP000054516">
    <property type="component" value="Unassembled WGS sequence"/>
</dbReference>
<keyword evidence="13" id="KW-1185">Reference proteome</keyword>
<dbReference type="InterPro" id="IPR001841">
    <property type="entry name" value="Znf_RING"/>
</dbReference>
<dbReference type="OMA" id="NNCVNQG"/>
<feature type="compositionally biased region" description="Basic and acidic residues" evidence="9">
    <location>
        <begin position="123"/>
        <end position="133"/>
    </location>
</feature>
<dbReference type="GO" id="GO:0006511">
    <property type="term" value="P:ubiquitin-dependent protein catabolic process"/>
    <property type="evidence" value="ECO:0007669"/>
    <property type="project" value="TreeGrafter"/>
</dbReference>
<dbReference type="InterPro" id="IPR036028">
    <property type="entry name" value="SH3-like_dom_sf"/>
</dbReference>
<dbReference type="Pfam" id="PF00097">
    <property type="entry name" value="zf-C3HC4"/>
    <property type="match status" value="1"/>
</dbReference>
<evidence type="ECO:0000256" key="4">
    <source>
        <dbReference type="ARBA" id="ARBA00022771"/>
    </source>
</evidence>
<feature type="compositionally biased region" description="Polar residues" evidence="9">
    <location>
        <begin position="416"/>
        <end position="434"/>
    </location>
</feature>
<evidence type="ECO:0000256" key="6">
    <source>
        <dbReference type="ARBA" id="ARBA00022843"/>
    </source>
</evidence>
<sequence length="960" mass="106816">MATARPGVDLEKELNCSICTELLFQPLTLLDCLHTFCGSCLKDWFEWQKTSAETSPNPPASAAAVFTCPACRASVRDTRRNATVTSLLDIFLASNPEKAKPEAEQDELRQKYKPGDNVLPRVRLPERSAEERRADRLERQMMEQARELSLRDAGVEHSSRRRREHSRSEGGSRSRMEREASRDTRRRPGQEDERRRRAGSAGMLHPEPASSDERRRRRSESRHRGELPGSTRDSPSTRTRHVEHQASIRSLISSSDVDSRELEREIDEFARQIQEEGLLDGLDLDNLDLTRNDELSRRITEAYRRRQRERTRVESTRRSNTATPSSRSQTALPLPRPPATDSLRPGSRQRSNSAHSPRDSSVGSQADDRRRPPITSTRLDVYGDSGGRQRRGTSTSARSATDPVRPSTAEVPPAARSQTDLTLRSQSSDPSNRRPSVVDGRSSSMPTENHVRASSSGEQPSNSTRDLSFSGRASAVAQAPQNPVPQPLFSPGDDSGGERTKRRRRPSSLVAPQNPLPSLGFVPSPTRRSHQRTQSQLYPEPSITCARCQRSHIEYEIHYNCARCADGQWNICLGCYREGKGCKNWYGFGYGASKKWERQCAIVGHELEPPHALAAFRYLPPHSIPGGADGRKTLTTDNPDSRLESGMFCSRCGTWANECCWRCDVCNEGDWWFCNLCVNQGYGCTHPLTPLTYVPPSSPSPLPSPPLSNSASTPPGSPGLRQVQARHRPHSATLFTGPSAMNTSNFRPLIFTMKCDVCQRSIPPADRRYHCSACASTVVSEAQPGDYDICFACYDGLLHDGRLSSDNGPAGWRRCLRGHRMSVVGFVEAKGGQKRVVMRDVIGGSGLSIEAHDDDRTLEKWYWYVRGSKVWRFVTVDVAASPPGPQQQPVGLPPDGGAGLRGGAIWSWYPAPDADDELMFPRGAEIREIEDVNGDWCFGTYMDAKGLFPTPYVRITNLNA</sequence>
<dbReference type="InterPro" id="IPR043145">
    <property type="entry name" value="Znf_ZZ_sf"/>
</dbReference>
<keyword evidence="6" id="KW-0832">Ubl conjugation</keyword>
<evidence type="ECO:0000313" key="12">
    <source>
        <dbReference type="EMBL" id="GAP89609.2"/>
    </source>
</evidence>
<feature type="region of interest" description="Disordered" evidence="9">
    <location>
        <begin position="112"/>
        <end position="133"/>
    </location>
</feature>
<dbReference type="PROSITE" id="PS50089">
    <property type="entry name" value="ZF_RING_2"/>
    <property type="match status" value="1"/>
</dbReference>
<dbReference type="EMBL" id="DF977480">
    <property type="protein sequence ID" value="GAP89609.2"/>
    <property type="molecule type" value="Genomic_DNA"/>
</dbReference>
<proteinExistence type="inferred from homology"/>
<dbReference type="InterPro" id="IPR013083">
    <property type="entry name" value="Znf_RING/FYVE/PHD"/>
</dbReference>
<evidence type="ECO:0000256" key="2">
    <source>
        <dbReference type="ARBA" id="ARBA00022443"/>
    </source>
</evidence>
<feature type="compositionally biased region" description="Basic and acidic residues" evidence="9">
    <location>
        <begin position="166"/>
        <end position="195"/>
    </location>
</feature>
<dbReference type="Gene3D" id="3.30.60.90">
    <property type="match status" value="1"/>
</dbReference>
<gene>
    <name evidence="12" type="ORF">SAMD00023353_3500160</name>
</gene>
<feature type="domain" description="SH3" evidence="10">
    <location>
        <begin position="897"/>
        <end position="958"/>
    </location>
</feature>
<feature type="compositionally biased region" description="Polar residues" evidence="9">
    <location>
        <begin position="441"/>
        <end position="467"/>
    </location>
</feature>
<dbReference type="GO" id="GO:0016567">
    <property type="term" value="P:protein ubiquitination"/>
    <property type="evidence" value="ECO:0007669"/>
    <property type="project" value="TreeGrafter"/>
</dbReference>
<feature type="compositionally biased region" description="Pro residues" evidence="9">
    <location>
        <begin position="696"/>
        <end position="706"/>
    </location>
</feature>
<feature type="compositionally biased region" description="Basic and acidic residues" evidence="9">
    <location>
        <begin position="302"/>
        <end position="317"/>
    </location>
</feature>
<dbReference type="PROSITE" id="PS00518">
    <property type="entry name" value="ZF_RING_1"/>
    <property type="match status" value="1"/>
</dbReference>
<organism evidence="12">
    <name type="scientific">Rosellinia necatrix</name>
    <name type="common">White root-rot fungus</name>
    <dbReference type="NCBI Taxonomy" id="77044"/>
    <lineage>
        <taxon>Eukaryota</taxon>
        <taxon>Fungi</taxon>
        <taxon>Dikarya</taxon>
        <taxon>Ascomycota</taxon>
        <taxon>Pezizomycotina</taxon>
        <taxon>Sordariomycetes</taxon>
        <taxon>Xylariomycetidae</taxon>
        <taxon>Xylariales</taxon>
        <taxon>Xylariaceae</taxon>
        <taxon>Rosellinia</taxon>
    </lineage>
</organism>
<feature type="region of interest" description="Disordered" evidence="9">
    <location>
        <begin position="302"/>
        <end position="537"/>
    </location>
</feature>
<name>A0A1W2TMP6_ROSNE</name>
<dbReference type="Gene3D" id="3.30.40.10">
    <property type="entry name" value="Zinc/RING finger domain, C3HC4 (zinc finger)"/>
    <property type="match status" value="1"/>
</dbReference>
<protein>
    <submittedName>
        <fullName evidence="12">Putative vesicular transport-associated repeat protein</fullName>
    </submittedName>
</protein>
<dbReference type="AlphaFoldDB" id="A0A1W2TMP6"/>
<evidence type="ECO:0000259" key="11">
    <source>
        <dbReference type="PROSITE" id="PS50089"/>
    </source>
</evidence>
<feature type="domain" description="RING-type" evidence="11">
    <location>
        <begin position="16"/>
        <end position="72"/>
    </location>
</feature>
<dbReference type="SMART" id="SM00326">
    <property type="entry name" value="SH3"/>
    <property type="match status" value="1"/>
</dbReference>
<dbReference type="STRING" id="77044.A0A1W2TMP6"/>
<dbReference type="SUPFAM" id="SSF50044">
    <property type="entry name" value="SH3-domain"/>
    <property type="match status" value="1"/>
</dbReference>
<keyword evidence="4 7" id="KW-0863">Zinc-finger</keyword>
<feature type="compositionally biased region" description="Polar residues" evidence="9">
    <location>
        <begin position="348"/>
        <end position="364"/>
    </location>
</feature>
<feature type="region of interest" description="Disordered" evidence="9">
    <location>
        <begin position="145"/>
        <end position="260"/>
    </location>
</feature>
<keyword evidence="5" id="KW-0862">Zinc</keyword>
<dbReference type="GO" id="GO:0005634">
    <property type="term" value="C:nucleus"/>
    <property type="evidence" value="ECO:0007669"/>
    <property type="project" value="TreeGrafter"/>
</dbReference>
<feature type="region of interest" description="Disordered" evidence="9">
    <location>
        <begin position="695"/>
        <end position="724"/>
    </location>
</feature>
<feature type="compositionally biased region" description="Basic and acidic residues" evidence="9">
    <location>
        <begin position="145"/>
        <end position="158"/>
    </location>
</feature>
<evidence type="ECO:0000259" key="10">
    <source>
        <dbReference type="PROSITE" id="PS50002"/>
    </source>
</evidence>
<evidence type="ECO:0000313" key="13">
    <source>
        <dbReference type="Proteomes" id="UP000054516"/>
    </source>
</evidence>
<dbReference type="SUPFAM" id="SSF57850">
    <property type="entry name" value="RING/U-box"/>
    <property type="match status" value="2"/>
</dbReference>
<dbReference type="PANTHER" id="PTHR16079:SF4">
    <property type="entry name" value="E3 UBIQUITIN-PROTEIN LIGASE CHFR"/>
    <property type="match status" value="1"/>
</dbReference>
<dbReference type="InterPro" id="IPR052256">
    <property type="entry name" value="E3_ubiquitin-ligase_CHFR"/>
</dbReference>
<dbReference type="PROSITE" id="PS50002">
    <property type="entry name" value="SH3"/>
    <property type="match status" value="1"/>
</dbReference>
<dbReference type="Gene3D" id="2.30.30.40">
    <property type="entry name" value="SH3 Domains"/>
    <property type="match status" value="1"/>
</dbReference>
<evidence type="ECO:0000256" key="1">
    <source>
        <dbReference type="ARBA" id="ARBA00008649"/>
    </source>
</evidence>
<dbReference type="OrthoDB" id="1305878at2759"/>
<comment type="similarity">
    <text evidence="1">Belongs to the SH3RF family.</text>
</comment>
<accession>A0A1W2TMP6</accession>
<evidence type="ECO:0000256" key="8">
    <source>
        <dbReference type="PROSITE-ProRule" id="PRU00192"/>
    </source>
</evidence>
<keyword evidence="3" id="KW-0479">Metal-binding</keyword>
<evidence type="ECO:0000256" key="7">
    <source>
        <dbReference type="PROSITE-ProRule" id="PRU00175"/>
    </source>
</evidence>
<dbReference type="SMART" id="SM00184">
    <property type="entry name" value="RING"/>
    <property type="match status" value="1"/>
</dbReference>
<feature type="compositionally biased region" description="Polar residues" evidence="9">
    <location>
        <begin position="247"/>
        <end position="256"/>
    </location>
</feature>